<feature type="transmembrane region" description="Helical" evidence="6">
    <location>
        <begin position="109"/>
        <end position="127"/>
    </location>
</feature>
<reference evidence="8 9" key="1">
    <citation type="submission" date="2015-09" db="EMBL/GenBank/DDBJ databases">
        <authorList>
            <consortium name="Swine Surveillance"/>
        </authorList>
    </citation>
    <scope>NUCLEOTIDE SEQUENCE [LARGE SCALE GENOMIC DNA]</scope>
    <source>
        <strain evidence="8 9">CECT 4357</strain>
    </source>
</reference>
<feature type="domain" description="Type II secretion system protein GspF" evidence="7">
    <location>
        <begin position="170"/>
        <end position="293"/>
    </location>
</feature>
<dbReference type="Pfam" id="PF00482">
    <property type="entry name" value="T2SSF"/>
    <property type="match status" value="1"/>
</dbReference>
<gene>
    <name evidence="8" type="ORF">TG4357_00824</name>
</gene>
<evidence type="ECO:0000256" key="1">
    <source>
        <dbReference type="ARBA" id="ARBA00004651"/>
    </source>
</evidence>
<dbReference type="PANTHER" id="PTHR35007">
    <property type="entry name" value="INTEGRAL MEMBRANE PROTEIN-RELATED"/>
    <property type="match status" value="1"/>
</dbReference>
<dbReference type="Proteomes" id="UP000051587">
    <property type="component" value="Unassembled WGS sequence"/>
</dbReference>
<dbReference type="GO" id="GO:0005886">
    <property type="term" value="C:plasma membrane"/>
    <property type="evidence" value="ECO:0007669"/>
    <property type="project" value="UniProtKB-SubCell"/>
</dbReference>
<dbReference type="InterPro" id="IPR018076">
    <property type="entry name" value="T2SS_GspF_dom"/>
</dbReference>
<dbReference type="STRING" id="53501.SAMN04488043_11365"/>
<keyword evidence="2" id="KW-1003">Cell membrane</keyword>
<dbReference type="InterPro" id="IPR042094">
    <property type="entry name" value="T2SS_GspF_sf"/>
</dbReference>
<evidence type="ECO:0000256" key="4">
    <source>
        <dbReference type="ARBA" id="ARBA00022989"/>
    </source>
</evidence>
<dbReference type="Gene3D" id="1.20.81.30">
    <property type="entry name" value="Type II secretion system (T2SS), domain F"/>
    <property type="match status" value="1"/>
</dbReference>
<evidence type="ECO:0000256" key="2">
    <source>
        <dbReference type="ARBA" id="ARBA00022475"/>
    </source>
</evidence>
<proteinExistence type="predicted"/>
<dbReference type="EMBL" id="CYSA01000008">
    <property type="protein sequence ID" value="CUH63682.1"/>
    <property type="molecule type" value="Genomic_DNA"/>
</dbReference>
<evidence type="ECO:0000313" key="9">
    <source>
        <dbReference type="Proteomes" id="UP000051587"/>
    </source>
</evidence>
<keyword evidence="3 6" id="KW-0812">Transmembrane</keyword>
<evidence type="ECO:0000256" key="5">
    <source>
        <dbReference type="ARBA" id="ARBA00023136"/>
    </source>
</evidence>
<accession>A0A0N7LUJ6</accession>
<keyword evidence="5 6" id="KW-0472">Membrane</keyword>
<name>A0A0N7LUJ6_THAGE</name>
<feature type="transmembrane region" description="Helical" evidence="6">
    <location>
        <begin position="282"/>
        <end position="298"/>
    </location>
</feature>
<comment type="subcellular location">
    <subcellularLocation>
        <location evidence="1">Cell membrane</location>
        <topology evidence="1">Multi-pass membrane protein</topology>
    </subcellularLocation>
</comment>
<evidence type="ECO:0000256" key="3">
    <source>
        <dbReference type="ARBA" id="ARBA00022692"/>
    </source>
</evidence>
<evidence type="ECO:0000256" key="6">
    <source>
        <dbReference type="SAM" id="Phobius"/>
    </source>
</evidence>
<protein>
    <submittedName>
        <fullName evidence="8">Flp pilus assembly protein TadB</fullName>
    </submittedName>
</protein>
<feature type="transmembrane region" description="Helical" evidence="6">
    <location>
        <begin position="12"/>
        <end position="35"/>
    </location>
</feature>
<keyword evidence="4 6" id="KW-1133">Transmembrane helix</keyword>
<organism evidence="8 9">
    <name type="scientific">Thalassovita gelatinovora</name>
    <name type="common">Thalassobius gelatinovorus</name>
    <dbReference type="NCBI Taxonomy" id="53501"/>
    <lineage>
        <taxon>Bacteria</taxon>
        <taxon>Pseudomonadati</taxon>
        <taxon>Pseudomonadota</taxon>
        <taxon>Alphaproteobacteria</taxon>
        <taxon>Rhodobacterales</taxon>
        <taxon>Roseobacteraceae</taxon>
        <taxon>Thalassovita</taxon>
    </lineage>
</organism>
<keyword evidence="9" id="KW-1185">Reference proteome</keyword>
<evidence type="ECO:0000259" key="7">
    <source>
        <dbReference type="Pfam" id="PF00482"/>
    </source>
</evidence>
<feature type="transmembrane region" description="Helical" evidence="6">
    <location>
        <begin position="133"/>
        <end position="151"/>
    </location>
</feature>
<evidence type="ECO:0000313" key="8">
    <source>
        <dbReference type="EMBL" id="CUH63682.1"/>
    </source>
</evidence>
<feature type="transmembrane region" description="Helical" evidence="6">
    <location>
        <begin position="310"/>
        <end position="329"/>
    </location>
</feature>
<dbReference type="AlphaFoldDB" id="A0A0N7LUJ6"/>
<sequence>MNGRPMIELLHTLHVSSIDVAIFVTVSVLIAGLMFQSNSEKGRGALLRRRYNRVTGKESARMMSTSDPIDAELRRRQIRSAMKHKDKNSGPSIRAKLHQAGLNWSMTKYAVITLFAMVMVWCGLTLAVGKQPILLILIAIPLGAILPYFYVQRALKTRLKKFANEFPSALDIIVRGVSAGLPLSECLKTIANEAREPVRSEFNQLLNDQSVGISLDKAVHRMAVRVPLPETSFFAIVLAVQSRSGGSLSEVLTNLSSVVRGRKMLDAQIQTMSAEAKMSGRLIGAMPLLVAASLFYLSPDYITILTSTSIGNLILAGCVFWMSSGVMVMKKMINFKV</sequence>
<dbReference type="PANTHER" id="PTHR35007:SF1">
    <property type="entry name" value="PILUS ASSEMBLY PROTEIN"/>
    <property type="match status" value="1"/>
</dbReference>